<dbReference type="Proteomes" id="UP000010467">
    <property type="component" value="Chromosome"/>
</dbReference>
<dbReference type="HOGENOM" id="CLU_140897_0_0_0"/>
<keyword evidence="1" id="KW-0378">Hydrolase</keyword>
<dbReference type="STRING" id="937777.Deipe_1431"/>
<protein>
    <submittedName>
        <fullName evidence="1">D-alanyl-D-alanine carboxypeptidase</fullName>
    </submittedName>
</protein>
<dbReference type="CDD" id="cd14845">
    <property type="entry name" value="L-Ala-D-Glu_peptidase_like"/>
    <property type="match status" value="1"/>
</dbReference>
<dbReference type="Gene3D" id="3.30.1380.10">
    <property type="match status" value="1"/>
</dbReference>
<dbReference type="AlphaFoldDB" id="L0A1B1"/>
<dbReference type="PATRIC" id="fig|937777.3.peg.1436"/>
<evidence type="ECO:0000313" key="2">
    <source>
        <dbReference type="Proteomes" id="UP000010467"/>
    </source>
</evidence>
<dbReference type="RefSeq" id="WP_015235280.1">
    <property type="nucleotide sequence ID" value="NC_019793.1"/>
</dbReference>
<name>L0A1B1_DEIPD</name>
<keyword evidence="1" id="KW-0645">Protease</keyword>
<reference evidence="2" key="1">
    <citation type="submission" date="2012-03" db="EMBL/GenBank/DDBJ databases">
        <title>Complete sequence of chromosome of Deinococcus peraridilitoris DSM 19664.</title>
        <authorList>
            <person name="Lucas S."/>
            <person name="Copeland A."/>
            <person name="Lapidus A."/>
            <person name="Glavina del Rio T."/>
            <person name="Dalin E."/>
            <person name="Tice H."/>
            <person name="Bruce D."/>
            <person name="Goodwin L."/>
            <person name="Pitluck S."/>
            <person name="Peters L."/>
            <person name="Mikhailova N."/>
            <person name="Lu M."/>
            <person name="Kyrpides N."/>
            <person name="Mavromatis K."/>
            <person name="Ivanova N."/>
            <person name="Brettin T."/>
            <person name="Detter J.C."/>
            <person name="Han C."/>
            <person name="Larimer F."/>
            <person name="Land M."/>
            <person name="Hauser L."/>
            <person name="Markowitz V."/>
            <person name="Cheng J.-F."/>
            <person name="Hugenholtz P."/>
            <person name="Woyke T."/>
            <person name="Wu D."/>
            <person name="Pukall R."/>
            <person name="Steenblock K."/>
            <person name="Brambilla E."/>
            <person name="Klenk H.-P."/>
            <person name="Eisen J.A."/>
        </authorList>
    </citation>
    <scope>NUCLEOTIDE SEQUENCE [LARGE SCALE GENOMIC DNA]</scope>
    <source>
        <strain evidence="2">DSM 19664 / LMG 22246 / CIP 109416 / KR-200</strain>
    </source>
</reference>
<dbReference type="eggNOG" id="COG1876">
    <property type="taxonomic scope" value="Bacteria"/>
</dbReference>
<dbReference type="InterPro" id="IPR009045">
    <property type="entry name" value="Zn_M74/Hedgehog-like"/>
</dbReference>
<dbReference type="OrthoDB" id="67175at2"/>
<accession>L0A1B1</accession>
<keyword evidence="1" id="KW-0121">Carboxypeptidase</keyword>
<proteinExistence type="predicted"/>
<dbReference type="KEGG" id="dpd:Deipe_1431"/>
<sequence length="158" mass="17671">MKEPKQNRNLDDLNPLFRAPLERWLAAAKKAGFTVLVYETFRTLERQRYLYACGRTVAPIGRILTYTLDSAHRYGMACDLVPLHSNGTANWNGYAALYKAVPPSDYGLETLSFEQPHLQLAGVNGPKQNQSVKFWAARQGVKCDVVVGSKWPPTTSKA</sequence>
<dbReference type="SUPFAM" id="SSF55166">
    <property type="entry name" value="Hedgehog/DD-peptidase"/>
    <property type="match status" value="1"/>
</dbReference>
<dbReference type="EMBL" id="CP003382">
    <property type="protein sequence ID" value="AFZ66972.1"/>
    <property type="molecule type" value="Genomic_DNA"/>
</dbReference>
<dbReference type="GO" id="GO:0004180">
    <property type="term" value="F:carboxypeptidase activity"/>
    <property type="evidence" value="ECO:0007669"/>
    <property type="project" value="UniProtKB-KW"/>
</dbReference>
<keyword evidence="2" id="KW-1185">Reference proteome</keyword>
<organism evidence="1 2">
    <name type="scientific">Deinococcus peraridilitoris (strain DSM 19664 / LMG 22246 / CIP 109416 / KR-200)</name>
    <dbReference type="NCBI Taxonomy" id="937777"/>
    <lineage>
        <taxon>Bacteria</taxon>
        <taxon>Thermotogati</taxon>
        <taxon>Deinococcota</taxon>
        <taxon>Deinococci</taxon>
        <taxon>Deinococcales</taxon>
        <taxon>Deinococcaceae</taxon>
        <taxon>Deinococcus</taxon>
    </lineage>
</organism>
<evidence type="ECO:0000313" key="1">
    <source>
        <dbReference type="EMBL" id="AFZ66972.1"/>
    </source>
</evidence>
<gene>
    <name evidence="1" type="ordered locus">Deipe_1431</name>
</gene>